<sequence>MPVVVVAGDIRLSTDRLREIGVMAAWSLLDRAGSLDAAIGRAPALLADIGRELAAVVAQGGAA</sequence>
<dbReference type="InterPro" id="IPR036129">
    <property type="entry name" value="Glycerate_kinase_sf"/>
</dbReference>
<dbReference type="EMBL" id="VSRL01000563">
    <property type="protein sequence ID" value="NKE64128.1"/>
    <property type="molecule type" value="Genomic_DNA"/>
</dbReference>
<dbReference type="InterPro" id="IPR004381">
    <property type="entry name" value="Glycerate_kinase"/>
</dbReference>
<name>A0ABX1FYJ0_9PSEU</name>
<reference evidence="1 2" key="1">
    <citation type="submission" date="2019-08" db="EMBL/GenBank/DDBJ databases">
        <title>Lentzea from Indian Himalayas.</title>
        <authorList>
            <person name="Mandal S."/>
            <person name="Mallick Gupta A."/>
            <person name="Maiti P.K."/>
            <person name="Sarkar J."/>
            <person name="Mandal S."/>
        </authorList>
    </citation>
    <scope>NUCLEOTIDE SEQUENCE [LARGE SCALE GENOMIC DNA]</scope>
    <source>
        <strain evidence="1 2">PSKA42</strain>
    </source>
</reference>
<dbReference type="Pfam" id="PF02595">
    <property type="entry name" value="Gly_kinase"/>
    <property type="match status" value="1"/>
</dbReference>
<gene>
    <name evidence="1" type="ORF">FXN61_48595</name>
</gene>
<dbReference type="InterPro" id="IPR018197">
    <property type="entry name" value="Glycerate_kinase_RE-like"/>
</dbReference>
<keyword evidence="2" id="KW-1185">Reference proteome</keyword>
<keyword evidence="1" id="KW-0808">Transferase</keyword>
<evidence type="ECO:0000313" key="2">
    <source>
        <dbReference type="Proteomes" id="UP001515943"/>
    </source>
</evidence>
<dbReference type="GO" id="GO:0016301">
    <property type="term" value="F:kinase activity"/>
    <property type="evidence" value="ECO:0007669"/>
    <property type="project" value="UniProtKB-KW"/>
</dbReference>
<accession>A0ABX1FYJ0</accession>
<proteinExistence type="predicted"/>
<comment type="caution">
    <text evidence="1">The sequence shown here is derived from an EMBL/GenBank/DDBJ whole genome shotgun (WGS) entry which is preliminary data.</text>
</comment>
<dbReference type="Gene3D" id="3.40.50.10350">
    <property type="entry name" value="Glycerate kinase, domain 1"/>
    <property type="match status" value="1"/>
</dbReference>
<dbReference type="SUPFAM" id="SSF110738">
    <property type="entry name" value="Glycerate kinase I"/>
    <property type="match status" value="1"/>
</dbReference>
<dbReference type="Proteomes" id="UP001515943">
    <property type="component" value="Unassembled WGS sequence"/>
</dbReference>
<evidence type="ECO:0000313" key="1">
    <source>
        <dbReference type="EMBL" id="NKE64128.1"/>
    </source>
</evidence>
<keyword evidence="1" id="KW-0418">Kinase</keyword>
<organism evidence="1 2">
    <name type="scientific">Lentzea indica</name>
    <dbReference type="NCBI Taxonomy" id="2604800"/>
    <lineage>
        <taxon>Bacteria</taxon>
        <taxon>Bacillati</taxon>
        <taxon>Actinomycetota</taxon>
        <taxon>Actinomycetes</taxon>
        <taxon>Pseudonocardiales</taxon>
        <taxon>Pseudonocardiaceae</taxon>
        <taxon>Lentzea</taxon>
    </lineage>
</organism>
<protein>
    <submittedName>
        <fullName evidence="1">Glycerate kinase</fullName>
    </submittedName>
</protein>